<dbReference type="Pfam" id="PF17775">
    <property type="entry name" value="YchJ_M-like"/>
    <property type="match status" value="1"/>
</dbReference>
<dbReference type="PANTHER" id="PTHR33747:SF1">
    <property type="entry name" value="ADENYLATE CYCLASE-ASSOCIATED CAP C-TERMINAL DOMAIN-CONTAINING PROTEIN"/>
    <property type="match status" value="1"/>
</dbReference>
<dbReference type="AlphaFoldDB" id="A0A1Y0D954"/>
<evidence type="ECO:0000313" key="3">
    <source>
        <dbReference type="Proteomes" id="UP000243937"/>
    </source>
</evidence>
<dbReference type="KEGG" id="opf:CBP31_13720"/>
<dbReference type="SUPFAM" id="SSF54427">
    <property type="entry name" value="NTF2-like"/>
    <property type="match status" value="1"/>
</dbReference>
<dbReference type="Proteomes" id="UP000243937">
    <property type="component" value="Chromosome"/>
</dbReference>
<dbReference type="Gene3D" id="3.10.450.50">
    <property type="match status" value="1"/>
</dbReference>
<evidence type="ECO:0000259" key="1">
    <source>
        <dbReference type="Pfam" id="PF17775"/>
    </source>
</evidence>
<reference evidence="2 3" key="1">
    <citation type="journal article" date="2014" name="Int. J. Syst. Evol. Microbiol.">
        <title>Oceanisphaera profunda sp. nov., a marine bacterium isolated from deep-sea sediment, and emended description of the genus Oceanisphaera.</title>
        <authorList>
            <person name="Xu Z."/>
            <person name="Zhang X.Y."/>
            <person name="Su H.N."/>
            <person name="Yu Z.C."/>
            <person name="Liu C."/>
            <person name="Li H."/>
            <person name="Chen X.L."/>
            <person name="Song X.Y."/>
            <person name="Xie B.B."/>
            <person name="Qin Q.L."/>
            <person name="Zhou B.C."/>
            <person name="Shi M."/>
            <person name="Huang Y."/>
            <person name="Zhang Y.Z."/>
        </authorList>
    </citation>
    <scope>NUCLEOTIDE SEQUENCE [LARGE SCALE GENOMIC DNA]</scope>
    <source>
        <strain evidence="2 3">SM1222</strain>
    </source>
</reference>
<dbReference type="RefSeq" id="WP_161492529.1">
    <property type="nucleotide sequence ID" value="NZ_CP021377.1"/>
</dbReference>
<dbReference type="InterPro" id="IPR048469">
    <property type="entry name" value="YchJ-like_M"/>
</dbReference>
<evidence type="ECO:0000313" key="2">
    <source>
        <dbReference type="EMBL" id="ART83555.1"/>
    </source>
</evidence>
<protein>
    <submittedName>
        <fullName evidence="2">SecC motif-containing protein</fullName>
    </submittedName>
</protein>
<dbReference type="InterPro" id="IPR032710">
    <property type="entry name" value="NTF2-like_dom_sf"/>
</dbReference>
<feature type="domain" description="YchJ-like middle NTF2-like" evidence="1">
    <location>
        <begin position="31"/>
        <end position="129"/>
    </location>
</feature>
<keyword evidence="3" id="KW-1185">Reference proteome</keyword>
<dbReference type="OrthoDB" id="21421at2"/>
<gene>
    <name evidence="2" type="ORF">CBP31_13720</name>
</gene>
<dbReference type="PANTHER" id="PTHR33747">
    <property type="entry name" value="UPF0225 PROTEIN SCO1677"/>
    <property type="match status" value="1"/>
</dbReference>
<sequence length="167" mass="18633">MLCHCQSLQPFEDCCAPYLNSELSGQVIPATPLALMRSRYSAFVTGNGDYLLASWHPDTRGSLTAEELTEHGLNCQWLGLTIIFTRIEADGLQGVVEFKVRYREQGRVVLLHEQSYFEQVAGRWLYRDGLINPPKIGANQPCPCGAVHNSAVQNGTAKKYKQCCAKR</sequence>
<organism evidence="2 3">
    <name type="scientific">Oceanisphaera profunda</name>
    <dbReference type="NCBI Taxonomy" id="1416627"/>
    <lineage>
        <taxon>Bacteria</taxon>
        <taxon>Pseudomonadati</taxon>
        <taxon>Pseudomonadota</taxon>
        <taxon>Gammaproteobacteria</taxon>
        <taxon>Aeromonadales</taxon>
        <taxon>Aeromonadaceae</taxon>
        <taxon>Oceanisphaera</taxon>
    </lineage>
</organism>
<dbReference type="EMBL" id="CP021377">
    <property type="protein sequence ID" value="ART83555.1"/>
    <property type="molecule type" value="Genomic_DNA"/>
</dbReference>
<accession>A0A1Y0D954</accession>
<proteinExistence type="predicted"/>
<name>A0A1Y0D954_9GAMM</name>